<dbReference type="GO" id="GO:0005886">
    <property type="term" value="C:plasma membrane"/>
    <property type="evidence" value="ECO:0007669"/>
    <property type="project" value="UniProtKB-SubCell"/>
</dbReference>
<keyword evidence="6" id="KW-0472">Membrane</keyword>
<keyword evidence="1 6" id="KW-0813">Transport</keyword>
<dbReference type="EMBL" id="JADIMX010000019">
    <property type="protein sequence ID" value="MBO8433859.1"/>
    <property type="molecule type" value="Genomic_DNA"/>
</dbReference>
<dbReference type="Pfam" id="PF04205">
    <property type="entry name" value="FMN_bind"/>
    <property type="match status" value="1"/>
</dbReference>
<accession>A0A9D9DYR3</accession>
<keyword evidence="6" id="KW-1133">Transmembrane helix</keyword>
<keyword evidence="6" id="KW-1003">Cell membrane</keyword>
<keyword evidence="3 6" id="KW-0285">Flavoprotein</keyword>
<organism evidence="8 9">
    <name type="scientific">Candidatus Fimicola merdigallinarum</name>
    <dbReference type="NCBI Taxonomy" id="2840819"/>
    <lineage>
        <taxon>Bacteria</taxon>
        <taxon>Bacillati</taxon>
        <taxon>Bacillota</taxon>
        <taxon>Clostridia</taxon>
        <taxon>Lachnospirales</taxon>
        <taxon>Lachnospiraceae</taxon>
        <taxon>Lachnospiraceae incertae sedis</taxon>
        <taxon>Candidatus Fimicola</taxon>
    </lineage>
</organism>
<dbReference type="Proteomes" id="UP000823611">
    <property type="component" value="Unassembled WGS sequence"/>
</dbReference>
<protein>
    <recommendedName>
        <fullName evidence="6">Ion-translocating oxidoreductase complex subunit G</fullName>
        <ecNumber evidence="6">7.-.-.-</ecNumber>
    </recommendedName>
    <alternativeName>
        <fullName evidence="6">Rnf electron transport complex subunit G</fullName>
    </alternativeName>
</protein>
<reference evidence="8" key="1">
    <citation type="submission" date="2020-10" db="EMBL/GenBank/DDBJ databases">
        <authorList>
            <person name="Gilroy R."/>
        </authorList>
    </citation>
    <scope>NUCLEOTIDE SEQUENCE</scope>
    <source>
        <strain evidence="8">F6-4510</strain>
    </source>
</reference>
<dbReference type="InterPro" id="IPR007329">
    <property type="entry name" value="FMN-bd"/>
</dbReference>
<dbReference type="PANTHER" id="PTHR36118">
    <property type="entry name" value="ION-TRANSLOCATING OXIDOREDUCTASE COMPLEX SUBUNIT G"/>
    <property type="match status" value="1"/>
</dbReference>
<proteinExistence type="inferred from homology"/>
<dbReference type="PANTHER" id="PTHR36118:SF1">
    <property type="entry name" value="ION-TRANSLOCATING OXIDOREDUCTASE COMPLEX SUBUNIT G"/>
    <property type="match status" value="1"/>
</dbReference>
<comment type="cofactor">
    <cofactor evidence="6">
        <name>FMN</name>
        <dbReference type="ChEBI" id="CHEBI:58210"/>
    </cofactor>
</comment>
<comment type="function">
    <text evidence="6">Part of a membrane-bound complex that couples electron transfer with translocation of ions across the membrane.</text>
</comment>
<evidence type="ECO:0000256" key="6">
    <source>
        <dbReference type="HAMAP-Rule" id="MF_00479"/>
    </source>
</evidence>
<dbReference type="NCBIfam" id="TIGR01947">
    <property type="entry name" value="rnfG"/>
    <property type="match status" value="1"/>
</dbReference>
<dbReference type="GO" id="GO:0010181">
    <property type="term" value="F:FMN binding"/>
    <property type="evidence" value="ECO:0007669"/>
    <property type="project" value="InterPro"/>
</dbReference>
<keyword evidence="6" id="KW-0812">Transmembrane</keyword>
<comment type="subunit">
    <text evidence="6">The complex is composed of six subunits: RnfA, RnfB, RnfC, RnfD, RnfE and RnfG.</text>
</comment>
<evidence type="ECO:0000259" key="7">
    <source>
        <dbReference type="SMART" id="SM00900"/>
    </source>
</evidence>
<dbReference type="SMART" id="SM00900">
    <property type="entry name" value="FMN_bind"/>
    <property type="match status" value="1"/>
</dbReference>
<sequence>MKAIVKPACILLAITVIAATLLGIVSEVTKEPIAIQNAKTEAEAMAQVFPVDGVEFETVKDTSAGDEISGTISKVSKATVNGELAGYVVTTNPSGFGGAVGTMVGVDKDGVITGLRVLSHSETPGLGALSTEPSFYEQFTGMSGDVKVTKDGGQVEAITSATITSRAVSDGANEALKWVSENGGAN</sequence>
<feature type="domain" description="FMN-binding" evidence="7">
    <location>
        <begin position="95"/>
        <end position="179"/>
    </location>
</feature>
<feature type="modified residue" description="FMN phosphoryl threonine" evidence="6">
    <location>
        <position position="162"/>
    </location>
</feature>
<dbReference type="GO" id="GO:0009055">
    <property type="term" value="F:electron transfer activity"/>
    <property type="evidence" value="ECO:0007669"/>
    <property type="project" value="InterPro"/>
</dbReference>
<keyword evidence="4 6" id="KW-0288">FMN</keyword>
<evidence type="ECO:0000313" key="9">
    <source>
        <dbReference type="Proteomes" id="UP000823611"/>
    </source>
</evidence>
<dbReference type="EC" id="7.-.-.-" evidence="6"/>
<reference evidence="8" key="2">
    <citation type="journal article" date="2021" name="PeerJ">
        <title>Extensive microbial diversity within the chicken gut microbiome revealed by metagenomics and culture.</title>
        <authorList>
            <person name="Gilroy R."/>
            <person name="Ravi A."/>
            <person name="Getino M."/>
            <person name="Pursley I."/>
            <person name="Horton D.L."/>
            <person name="Alikhan N.F."/>
            <person name="Baker D."/>
            <person name="Gharbi K."/>
            <person name="Hall N."/>
            <person name="Watson M."/>
            <person name="Adriaenssens E.M."/>
            <person name="Foster-Nyarko E."/>
            <person name="Jarju S."/>
            <person name="Secka A."/>
            <person name="Antonio M."/>
            <person name="Oren A."/>
            <person name="Chaudhuri R.R."/>
            <person name="La Ragione R."/>
            <person name="Hildebrand F."/>
            <person name="Pallen M.J."/>
        </authorList>
    </citation>
    <scope>NUCLEOTIDE SEQUENCE</scope>
    <source>
        <strain evidence="8">F6-4510</strain>
    </source>
</reference>
<name>A0A9D9DYR3_9FIRM</name>
<evidence type="ECO:0000256" key="1">
    <source>
        <dbReference type="ARBA" id="ARBA00022448"/>
    </source>
</evidence>
<evidence type="ECO:0000313" key="8">
    <source>
        <dbReference type="EMBL" id="MBO8433859.1"/>
    </source>
</evidence>
<keyword evidence="2 6" id="KW-0597">Phosphoprotein</keyword>
<comment type="similarity">
    <text evidence="6">Belongs to the RnfG family.</text>
</comment>
<comment type="subcellular location">
    <subcellularLocation>
        <location evidence="6">Cell membrane</location>
        <topology evidence="6">Single-pass membrane protein</topology>
    </subcellularLocation>
</comment>
<keyword evidence="6" id="KW-1278">Translocase</keyword>
<evidence type="ECO:0000256" key="3">
    <source>
        <dbReference type="ARBA" id="ARBA00022630"/>
    </source>
</evidence>
<evidence type="ECO:0000256" key="2">
    <source>
        <dbReference type="ARBA" id="ARBA00022553"/>
    </source>
</evidence>
<keyword evidence="5 6" id="KW-0249">Electron transport</keyword>
<dbReference type="GO" id="GO:0022900">
    <property type="term" value="P:electron transport chain"/>
    <property type="evidence" value="ECO:0007669"/>
    <property type="project" value="UniProtKB-UniRule"/>
</dbReference>
<dbReference type="InterPro" id="IPR010209">
    <property type="entry name" value="Ion_transpt_RnfG/RsxG"/>
</dbReference>
<comment type="caution">
    <text evidence="8">The sequence shown here is derived from an EMBL/GenBank/DDBJ whole genome shotgun (WGS) entry which is preliminary data.</text>
</comment>
<evidence type="ECO:0000256" key="5">
    <source>
        <dbReference type="ARBA" id="ARBA00022982"/>
    </source>
</evidence>
<dbReference type="AlphaFoldDB" id="A0A9D9DYR3"/>
<dbReference type="HAMAP" id="MF_00479">
    <property type="entry name" value="RsxG_RnfG"/>
    <property type="match status" value="1"/>
</dbReference>
<gene>
    <name evidence="6" type="primary">rnfG</name>
    <name evidence="8" type="ORF">IAC55_00875</name>
</gene>
<evidence type="ECO:0000256" key="4">
    <source>
        <dbReference type="ARBA" id="ARBA00022643"/>
    </source>
</evidence>
<dbReference type="PIRSF" id="PIRSF006091">
    <property type="entry name" value="E_trnsport_RnfG"/>
    <property type="match status" value="1"/>
</dbReference>